<evidence type="ECO:0000256" key="11">
    <source>
        <dbReference type="ARBA" id="ARBA00026107"/>
    </source>
</evidence>
<dbReference type="SUPFAM" id="SSF52279">
    <property type="entry name" value="Beta-D-glucan exohydrolase, C-terminal domain"/>
    <property type="match status" value="1"/>
</dbReference>
<dbReference type="GO" id="GO:0031222">
    <property type="term" value="P:arabinan catabolic process"/>
    <property type="evidence" value="ECO:0007669"/>
    <property type="project" value="TreeGrafter"/>
</dbReference>
<gene>
    <name evidence="14" type="ORF">HRR80_003634</name>
</gene>
<dbReference type="InterPro" id="IPR017853">
    <property type="entry name" value="GH"/>
</dbReference>
<dbReference type="GO" id="GO:0045493">
    <property type="term" value="P:xylan catabolic process"/>
    <property type="evidence" value="ECO:0007669"/>
    <property type="project" value="UniProtKB-KW"/>
</dbReference>
<feature type="domain" description="Fibronectin type III-like" evidence="13">
    <location>
        <begin position="688"/>
        <end position="758"/>
    </location>
</feature>
<evidence type="ECO:0000256" key="6">
    <source>
        <dbReference type="ARBA" id="ARBA00023180"/>
    </source>
</evidence>
<dbReference type="InterPro" id="IPR036881">
    <property type="entry name" value="Glyco_hydro_3_C_sf"/>
</dbReference>
<evidence type="ECO:0000313" key="14">
    <source>
        <dbReference type="EMBL" id="KAJ8992535.1"/>
    </source>
</evidence>
<organism evidence="14 15">
    <name type="scientific">Exophiala dermatitidis</name>
    <name type="common">Black yeast-like fungus</name>
    <name type="synonym">Wangiella dermatitidis</name>
    <dbReference type="NCBI Taxonomy" id="5970"/>
    <lineage>
        <taxon>Eukaryota</taxon>
        <taxon>Fungi</taxon>
        <taxon>Dikarya</taxon>
        <taxon>Ascomycota</taxon>
        <taxon>Pezizomycotina</taxon>
        <taxon>Eurotiomycetes</taxon>
        <taxon>Chaetothyriomycetidae</taxon>
        <taxon>Chaetothyriales</taxon>
        <taxon>Herpotrichiellaceae</taxon>
        <taxon>Exophiala</taxon>
    </lineage>
</organism>
<keyword evidence="8" id="KW-0326">Glycosidase</keyword>
<evidence type="ECO:0000256" key="12">
    <source>
        <dbReference type="SAM" id="SignalP"/>
    </source>
</evidence>
<dbReference type="GO" id="GO:0046556">
    <property type="term" value="F:alpha-L-arabinofuranosidase activity"/>
    <property type="evidence" value="ECO:0007669"/>
    <property type="project" value="TreeGrafter"/>
</dbReference>
<evidence type="ECO:0000256" key="4">
    <source>
        <dbReference type="ARBA" id="ARBA00022729"/>
    </source>
</evidence>
<dbReference type="InterPro" id="IPR044993">
    <property type="entry name" value="BXL"/>
</dbReference>
<proteinExistence type="inferred from homology"/>
<keyword evidence="5" id="KW-0378">Hydrolase</keyword>
<evidence type="ECO:0000313" key="15">
    <source>
        <dbReference type="Proteomes" id="UP001161757"/>
    </source>
</evidence>
<dbReference type="AlphaFoldDB" id="A0AAN6IVI6"/>
<evidence type="ECO:0000259" key="13">
    <source>
        <dbReference type="SMART" id="SM01217"/>
    </source>
</evidence>
<feature type="signal peptide" evidence="12">
    <location>
        <begin position="1"/>
        <end position="18"/>
    </location>
</feature>
<reference evidence="14" key="1">
    <citation type="submission" date="2023-01" db="EMBL/GenBank/DDBJ databases">
        <title>Exophiala dermititidis isolated from Cystic Fibrosis Patient.</title>
        <authorList>
            <person name="Kurbessoian T."/>
            <person name="Crocker A."/>
            <person name="Murante D."/>
            <person name="Hogan D.A."/>
            <person name="Stajich J.E."/>
        </authorList>
    </citation>
    <scope>NUCLEOTIDE SEQUENCE</scope>
    <source>
        <strain evidence="14">Ex8</strain>
    </source>
</reference>
<keyword evidence="3" id="KW-0858">Xylan degradation</keyword>
<dbReference type="InterPro" id="IPR001764">
    <property type="entry name" value="Glyco_hydro_3_N"/>
</dbReference>
<protein>
    <recommendedName>
        <fullName evidence="11">xylan 1,4-beta-xylosidase</fullName>
        <ecNumber evidence="11">3.2.1.37</ecNumber>
    </recommendedName>
</protein>
<evidence type="ECO:0000256" key="1">
    <source>
        <dbReference type="ARBA" id="ARBA00004851"/>
    </source>
</evidence>
<keyword evidence="9" id="KW-0624">Polysaccharide degradation</keyword>
<evidence type="ECO:0000256" key="7">
    <source>
        <dbReference type="ARBA" id="ARBA00023277"/>
    </source>
</evidence>
<comment type="pathway">
    <text evidence="1">Glycan degradation; xylan degradation.</text>
</comment>
<dbReference type="InterPro" id="IPR036962">
    <property type="entry name" value="Glyco_hydro_3_N_sf"/>
</dbReference>
<dbReference type="GO" id="GO:0009044">
    <property type="term" value="F:xylan 1,4-beta-xylosidase activity"/>
    <property type="evidence" value="ECO:0007669"/>
    <property type="project" value="UniProtKB-EC"/>
</dbReference>
<dbReference type="Gene3D" id="3.40.50.1700">
    <property type="entry name" value="Glycoside hydrolase family 3 C-terminal domain"/>
    <property type="match status" value="1"/>
</dbReference>
<dbReference type="Pfam" id="PF00933">
    <property type="entry name" value="Glyco_hydro_3"/>
    <property type="match status" value="1"/>
</dbReference>
<evidence type="ECO:0000256" key="2">
    <source>
        <dbReference type="ARBA" id="ARBA00005336"/>
    </source>
</evidence>
<evidence type="ECO:0000256" key="3">
    <source>
        <dbReference type="ARBA" id="ARBA00022651"/>
    </source>
</evidence>
<dbReference type="Proteomes" id="UP001161757">
    <property type="component" value="Unassembled WGS sequence"/>
</dbReference>
<sequence>MAMIALGFFALLAAPAAADLFPDCVHGPLSNNTVCNTNASVADRAKALVAALTNEEKFNLTGNTSPGVPRLGLYSYQWWQEALHGVASSPGVNFSTSGDFSHATSFPQPILMSAAFDDALINAVATVVSTEARAFNNVNRSGLDFWTPNINPYKDPRWGRGQETPGEDTFHLKSYVAALIDGLQGGLNPPIKKVIATCKHFVAYDLEDWITTDRYNFDAIVSTQDLAEYYMQPFQTCARDARVGSIMCSYNAMNGVPTCADPYILQTVLREHWNWTDDGQYVTSDCDAIQNIYAPHYYAPTREQAVADALTAGTDLNCGTYYQTHLPAAFSEGLFNQTVIDQTITRLYSALIKLGYFDPPSATPYRSLNWSDVSTPAAEALALKAAEEGIVLLKNDGLLPLSFPTDKNTTVAIIGGWANATTTMQGNYFGIAPYLHSPLYALQQLPNINAVYGGGFGVPTTDGWDELLGAAGEADLIIIADGLTTSDESESNDRYTIGWQPAAIDIINQLSGMGKPTVFLQMGDQLDNTPLLNNPNISALIWGGYPGMAGGDALINILTGKAAPAGRLPVTQYPADYVNQVNMTDMELRPNATSGNPGRTYKWYNNAVLPFGYGLHYTNFSVAASAQGQAQTQSGPSSNSSQGQGTSYNISSLVSSCDRSQYAYLDLCPFESFNVNVTNTGSKLASDFVALGFISGSYGPQPYPIKQLVAYQRLFNISAGASATATLNLTLGSLARHDENGNAVLYPGDYGLLIDVPTQAVLNFTLTGSQAVLDEWPQPPTKG</sequence>
<feature type="chain" id="PRO_5042932079" description="xylan 1,4-beta-xylosidase" evidence="12">
    <location>
        <begin position="19"/>
        <end position="783"/>
    </location>
</feature>
<dbReference type="InterPro" id="IPR013783">
    <property type="entry name" value="Ig-like_fold"/>
</dbReference>
<keyword evidence="6" id="KW-0325">Glycoprotein</keyword>
<dbReference type="Pfam" id="PF01915">
    <property type="entry name" value="Glyco_hydro_3_C"/>
    <property type="match status" value="1"/>
</dbReference>
<evidence type="ECO:0000256" key="8">
    <source>
        <dbReference type="ARBA" id="ARBA00023295"/>
    </source>
</evidence>
<dbReference type="SUPFAM" id="SSF51445">
    <property type="entry name" value="(Trans)glycosidases"/>
    <property type="match status" value="1"/>
</dbReference>
<evidence type="ECO:0000256" key="10">
    <source>
        <dbReference type="ARBA" id="ARBA00024574"/>
    </source>
</evidence>
<comment type="caution">
    <text evidence="14">The sequence shown here is derived from an EMBL/GenBank/DDBJ whole genome shotgun (WGS) entry which is preliminary data.</text>
</comment>
<comment type="similarity">
    <text evidence="2">Belongs to the glycosyl hydrolase 3 family.</text>
</comment>
<evidence type="ECO:0000256" key="9">
    <source>
        <dbReference type="ARBA" id="ARBA00023326"/>
    </source>
</evidence>
<dbReference type="Gene3D" id="3.20.20.300">
    <property type="entry name" value="Glycoside hydrolase, family 3, N-terminal domain"/>
    <property type="match status" value="1"/>
</dbReference>
<dbReference type="EMBL" id="JAJGCB010000005">
    <property type="protein sequence ID" value="KAJ8992535.1"/>
    <property type="molecule type" value="Genomic_DNA"/>
</dbReference>
<dbReference type="PANTHER" id="PTHR42721:SF3">
    <property type="entry name" value="BETA-D-XYLOSIDASE 5-RELATED"/>
    <property type="match status" value="1"/>
</dbReference>
<dbReference type="Gene3D" id="2.60.40.10">
    <property type="entry name" value="Immunoglobulins"/>
    <property type="match status" value="1"/>
</dbReference>
<dbReference type="SMART" id="SM01217">
    <property type="entry name" value="Fn3_like"/>
    <property type="match status" value="1"/>
</dbReference>
<name>A0AAN6IVI6_EXODE</name>
<dbReference type="PANTHER" id="PTHR42721">
    <property type="entry name" value="SUGAR HYDROLASE-RELATED"/>
    <property type="match status" value="1"/>
</dbReference>
<keyword evidence="4 12" id="KW-0732">Signal</keyword>
<comment type="catalytic activity">
    <reaction evidence="10">
        <text>Hydrolysis of (1-&gt;4)-beta-D-xylans, to remove successive D-xylose residues from the non-reducing termini.</text>
        <dbReference type="EC" id="3.2.1.37"/>
    </reaction>
</comment>
<dbReference type="Pfam" id="PF14310">
    <property type="entry name" value="Fn3-like"/>
    <property type="match status" value="1"/>
</dbReference>
<evidence type="ECO:0000256" key="5">
    <source>
        <dbReference type="ARBA" id="ARBA00022801"/>
    </source>
</evidence>
<accession>A0AAN6IVI6</accession>
<keyword evidence="7" id="KW-0119">Carbohydrate metabolism</keyword>
<dbReference type="EC" id="3.2.1.37" evidence="11"/>
<dbReference type="InterPro" id="IPR026891">
    <property type="entry name" value="Fn3-like"/>
</dbReference>
<dbReference type="InterPro" id="IPR002772">
    <property type="entry name" value="Glyco_hydro_3_C"/>
</dbReference>